<keyword evidence="1" id="KW-0812">Transmembrane</keyword>
<feature type="non-terminal residue" evidence="2">
    <location>
        <position position="109"/>
    </location>
</feature>
<evidence type="ECO:0000313" key="2">
    <source>
        <dbReference type="EMBL" id="ETJ29921.1"/>
    </source>
</evidence>
<evidence type="ECO:0000256" key="1">
    <source>
        <dbReference type="SAM" id="Phobius"/>
    </source>
</evidence>
<dbReference type="EMBL" id="AZMM01015555">
    <property type="protein sequence ID" value="ETJ29921.1"/>
    <property type="molecule type" value="Genomic_DNA"/>
</dbReference>
<reference evidence="2" key="1">
    <citation type="submission" date="2013-12" db="EMBL/GenBank/DDBJ databases">
        <title>A Varibaculum cambriense genome reconstructed from a premature infant gut community with otherwise low bacterial novelty that shifts toward anaerobic metabolism during the third week of life.</title>
        <authorList>
            <person name="Brown C.T."/>
            <person name="Sharon I."/>
            <person name="Thomas B.C."/>
            <person name="Castelle C.J."/>
            <person name="Morowitz M.J."/>
            <person name="Banfield J.F."/>
        </authorList>
    </citation>
    <scope>NUCLEOTIDE SEQUENCE</scope>
</reference>
<accession>W1XII2</accession>
<proteinExistence type="predicted"/>
<keyword evidence="1" id="KW-0472">Membrane</keyword>
<feature type="transmembrane region" description="Helical" evidence="1">
    <location>
        <begin position="29"/>
        <end position="48"/>
    </location>
</feature>
<comment type="caution">
    <text evidence="2">The sequence shown here is derived from an EMBL/GenBank/DDBJ whole genome shotgun (WGS) entry which is preliminary data.</text>
</comment>
<dbReference type="AlphaFoldDB" id="W1XII2"/>
<gene>
    <name evidence="2" type="ORF">Q604_UNBC15555G0001</name>
</gene>
<sequence length="109" mass="13094">IILSLILAHLFKHLLIRFRYSYLYLSKRYYIIISFVLAIAFIYFYIISQTNLQESNSLNFYAIIFVSITVLLSLVILLLSAFALREMKYKRKLQEIEAYYEYTLRIESI</sequence>
<name>W1XII2_9ZZZZ</name>
<organism evidence="2">
    <name type="scientific">human gut metagenome</name>
    <dbReference type="NCBI Taxonomy" id="408170"/>
    <lineage>
        <taxon>unclassified sequences</taxon>
        <taxon>metagenomes</taxon>
        <taxon>organismal metagenomes</taxon>
    </lineage>
</organism>
<keyword evidence="1" id="KW-1133">Transmembrane helix</keyword>
<feature type="transmembrane region" description="Helical" evidence="1">
    <location>
        <begin position="60"/>
        <end position="84"/>
    </location>
</feature>
<feature type="non-terminal residue" evidence="2">
    <location>
        <position position="1"/>
    </location>
</feature>
<protein>
    <submittedName>
        <fullName evidence="2">Acessory regulator protein C</fullName>
    </submittedName>
</protein>